<gene>
    <name evidence="1" type="ORF">BECKTC1821E_GA0114239_100756</name>
    <name evidence="2" type="ORF">BECKTC1821F_GA0114240_101927</name>
</gene>
<evidence type="ECO:0000313" key="2">
    <source>
        <dbReference type="EMBL" id="VFK57682.1"/>
    </source>
</evidence>
<dbReference type="AlphaFoldDB" id="A0A450ZV35"/>
<protein>
    <submittedName>
        <fullName evidence="2">Uncharacterized protein</fullName>
    </submittedName>
</protein>
<dbReference type="EMBL" id="CAADFT010000007">
    <property type="protein sequence ID" value="VFK40465.1"/>
    <property type="molecule type" value="Genomic_DNA"/>
</dbReference>
<accession>A0A450ZV35</accession>
<dbReference type="EMBL" id="CAADFW010000019">
    <property type="protein sequence ID" value="VFK57682.1"/>
    <property type="molecule type" value="Genomic_DNA"/>
</dbReference>
<proteinExistence type="predicted"/>
<evidence type="ECO:0000313" key="1">
    <source>
        <dbReference type="EMBL" id="VFK40465.1"/>
    </source>
</evidence>
<reference evidence="2" key="1">
    <citation type="submission" date="2019-02" db="EMBL/GenBank/DDBJ databases">
        <authorList>
            <person name="Gruber-Vodicka R. H."/>
            <person name="Seah K. B. B."/>
        </authorList>
    </citation>
    <scope>NUCLEOTIDE SEQUENCE</scope>
    <source>
        <strain evidence="1">BECK_BZ125</strain>
        <strain evidence="2">BECK_BZ126</strain>
    </source>
</reference>
<organism evidence="2">
    <name type="scientific">Candidatus Kentrum sp. TC</name>
    <dbReference type="NCBI Taxonomy" id="2126339"/>
    <lineage>
        <taxon>Bacteria</taxon>
        <taxon>Pseudomonadati</taxon>
        <taxon>Pseudomonadota</taxon>
        <taxon>Gammaproteobacteria</taxon>
        <taxon>Candidatus Kentrum</taxon>
    </lineage>
</organism>
<name>A0A450ZV35_9GAMM</name>
<sequence length="49" mass="5231">MISNVMEQLFQNHPGFALRIENTDCGDLEKGKVYPVFSDDAAGPGSGAC</sequence>